<comment type="caution">
    <text evidence="1">The sequence shown here is derived from an EMBL/GenBank/DDBJ whole genome shotgun (WGS) entry which is preliminary data.</text>
</comment>
<dbReference type="Proteomes" id="UP000784294">
    <property type="component" value="Unassembled WGS sequence"/>
</dbReference>
<sequence length="74" mass="8302">MHDYFQGWTVDVDWPNAQSEVIPAWFHICPESCIDVSFKILLDSAAVPVHHPDLVITTMSQYIGGASDPMWAVD</sequence>
<name>A0A448XDZ1_9PLAT</name>
<organism evidence="1 2">
    <name type="scientific">Protopolystoma xenopodis</name>
    <dbReference type="NCBI Taxonomy" id="117903"/>
    <lineage>
        <taxon>Eukaryota</taxon>
        <taxon>Metazoa</taxon>
        <taxon>Spiralia</taxon>
        <taxon>Lophotrochozoa</taxon>
        <taxon>Platyhelminthes</taxon>
        <taxon>Monogenea</taxon>
        <taxon>Polyopisthocotylea</taxon>
        <taxon>Polystomatidea</taxon>
        <taxon>Polystomatidae</taxon>
        <taxon>Protopolystoma</taxon>
    </lineage>
</organism>
<dbReference type="EMBL" id="CAAALY010247588">
    <property type="protein sequence ID" value="VEL34401.1"/>
    <property type="molecule type" value="Genomic_DNA"/>
</dbReference>
<evidence type="ECO:0000313" key="1">
    <source>
        <dbReference type="EMBL" id="VEL34401.1"/>
    </source>
</evidence>
<proteinExistence type="predicted"/>
<protein>
    <submittedName>
        <fullName evidence="1">Uncharacterized protein</fullName>
    </submittedName>
</protein>
<keyword evidence="2" id="KW-1185">Reference proteome</keyword>
<accession>A0A448XDZ1</accession>
<reference evidence="1" key="1">
    <citation type="submission" date="2018-11" db="EMBL/GenBank/DDBJ databases">
        <authorList>
            <consortium name="Pathogen Informatics"/>
        </authorList>
    </citation>
    <scope>NUCLEOTIDE SEQUENCE</scope>
</reference>
<dbReference type="AlphaFoldDB" id="A0A448XDZ1"/>
<evidence type="ECO:0000313" key="2">
    <source>
        <dbReference type="Proteomes" id="UP000784294"/>
    </source>
</evidence>
<gene>
    <name evidence="1" type="ORF">PXEA_LOCUS27841</name>
</gene>